<dbReference type="GO" id="GO:0008237">
    <property type="term" value="F:metallopeptidase activity"/>
    <property type="evidence" value="ECO:0007669"/>
    <property type="project" value="InterPro"/>
</dbReference>
<gene>
    <name evidence="2" type="ORF">CEP50_09445</name>
</gene>
<dbReference type="AlphaFoldDB" id="A0A2T0GX60"/>
<dbReference type="EMBL" id="PVSR01000011">
    <property type="protein sequence ID" value="PRW63677.1"/>
    <property type="molecule type" value="Genomic_DNA"/>
</dbReference>
<protein>
    <recommendedName>
        <fullName evidence="4">IrrE N-terminal-like domain-containing protein</fullName>
    </recommendedName>
</protein>
<proteinExistence type="predicted"/>
<dbReference type="Proteomes" id="UP000239352">
    <property type="component" value="Unassembled WGS sequence"/>
</dbReference>
<dbReference type="InParanoid" id="A0A2T0GX60"/>
<evidence type="ECO:0000313" key="2">
    <source>
        <dbReference type="EMBL" id="PRW63677.1"/>
    </source>
</evidence>
<keyword evidence="3" id="KW-1185">Reference proteome</keyword>
<reference evidence="2 3" key="1">
    <citation type="submission" date="2018-03" db="EMBL/GenBank/DDBJ databases">
        <title>Actinopolyspora mortivallis from Sahara, screening for active biomolecules.</title>
        <authorList>
            <person name="Selama O."/>
            <person name="Wellington E.M.H."/>
            <person name="Hacene H."/>
        </authorList>
    </citation>
    <scope>NUCLEOTIDE SEQUENCE [LARGE SCALE GENOMIC DNA]</scope>
    <source>
        <strain evidence="2 3">M5A</strain>
    </source>
</reference>
<feature type="region of interest" description="Disordered" evidence="1">
    <location>
        <begin position="168"/>
        <end position="188"/>
    </location>
</feature>
<dbReference type="STRING" id="1050202.GCA_000384035_01407"/>
<organism evidence="2 3">
    <name type="scientific">Actinopolyspora mortivallis</name>
    <dbReference type="NCBI Taxonomy" id="33906"/>
    <lineage>
        <taxon>Bacteria</taxon>
        <taxon>Bacillati</taxon>
        <taxon>Actinomycetota</taxon>
        <taxon>Actinomycetes</taxon>
        <taxon>Actinopolysporales</taxon>
        <taxon>Actinopolysporaceae</taxon>
        <taxon>Actinopolyspora</taxon>
    </lineage>
</organism>
<evidence type="ECO:0008006" key="4">
    <source>
        <dbReference type="Google" id="ProtNLM"/>
    </source>
</evidence>
<evidence type="ECO:0000256" key="1">
    <source>
        <dbReference type="SAM" id="MobiDB-lite"/>
    </source>
</evidence>
<dbReference type="RefSeq" id="WP_106113564.1">
    <property type="nucleotide sequence ID" value="NZ_PVSR01000011.1"/>
</dbReference>
<comment type="caution">
    <text evidence="2">The sequence shown here is derived from an EMBL/GenBank/DDBJ whole genome shotgun (WGS) entry which is preliminary data.</text>
</comment>
<dbReference type="InterPro" id="IPR024079">
    <property type="entry name" value="MetalloPept_cat_dom_sf"/>
</dbReference>
<evidence type="ECO:0000313" key="3">
    <source>
        <dbReference type="Proteomes" id="UP000239352"/>
    </source>
</evidence>
<accession>A0A2T0GX60</accession>
<sequence>MTRVRNGVARLGHRLRRERELWALRRRLRRELDNLRLHGPTDMATVAARLAERRGRPLRLLPMALDPRGPSGLWIATGKADYVCYQQHTTQAHQEHIIAHEIGHMLATHHPDPGANELLGQLLPDLPPELIARLLPREHHDDAREREAEDIATLLLERAEVARSLRTPARSRRAARAQAALEDDPGWV</sequence>
<name>A0A2T0GX60_ACTMO</name>
<dbReference type="Gene3D" id="3.40.390.10">
    <property type="entry name" value="Collagenase (Catalytic Domain)"/>
    <property type="match status" value="1"/>
</dbReference>